<dbReference type="Pfam" id="PF00646">
    <property type="entry name" value="F-box"/>
    <property type="match status" value="1"/>
</dbReference>
<organism evidence="3 4">
    <name type="scientific">Ceratodon purpureus</name>
    <name type="common">Fire moss</name>
    <name type="synonym">Dicranum purpureum</name>
    <dbReference type="NCBI Taxonomy" id="3225"/>
    <lineage>
        <taxon>Eukaryota</taxon>
        <taxon>Viridiplantae</taxon>
        <taxon>Streptophyta</taxon>
        <taxon>Embryophyta</taxon>
        <taxon>Bryophyta</taxon>
        <taxon>Bryophytina</taxon>
        <taxon>Bryopsida</taxon>
        <taxon>Dicranidae</taxon>
        <taxon>Pseudoditrichales</taxon>
        <taxon>Ditrichaceae</taxon>
        <taxon>Ceratodon</taxon>
    </lineage>
</organism>
<dbReference type="SUPFAM" id="SSF50965">
    <property type="entry name" value="Galactose oxidase, central domain"/>
    <property type="match status" value="1"/>
</dbReference>
<dbReference type="Gene3D" id="2.120.10.80">
    <property type="entry name" value="Kelch-type beta propeller"/>
    <property type="match status" value="1"/>
</dbReference>
<dbReference type="Proteomes" id="UP000822688">
    <property type="component" value="Chromosome 2"/>
</dbReference>
<dbReference type="InterPro" id="IPR050796">
    <property type="entry name" value="SCF_F-box_component"/>
</dbReference>
<evidence type="ECO:0000313" key="3">
    <source>
        <dbReference type="EMBL" id="KAG0587079.1"/>
    </source>
</evidence>
<feature type="compositionally biased region" description="Polar residues" evidence="1">
    <location>
        <begin position="108"/>
        <end position="122"/>
    </location>
</feature>
<dbReference type="PANTHER" id="PTHR31672:SF2">
    <property type="entry name" value="F-BOX DOMAIN-CONTAINING PROTEIN"/>
    <property type="match status" value="1"/>
</dbReference>
<dbReference type="InterPro" id="IPR001810">
    <property type="entry name" value="F-box_dom"/>
</dbReference>
<dbReference type="PANTHER" id="PTHR31672">
    <property type="entry name" value="BNACNNG10540D PROTEIN"/>
    <property type="match status" value="1"/>
</dbReference>
<keyword evidence="4" id="KW-1185">Reference proteome</keyword>
<dbReference type="SUPFAM" id="SSF81383">
    <property type="entry name" value="F-box domain"/>
    <property type="match status" value="1"/>
</dbReference>
<feature type="region of interest" description="Disordered" evidence="1">
    <location>
        <begin position="107"/>
        <end position="127"/>
    </location>
</feature>
<feature type="domain" description="F-box" evidence="2">
    <location>
        <begin position="155"/>
        <end position="195"/>
    </location>
</feature>
<sequence length="517" mass="57797">MGKEGYSDALCRVDEVIQKLRECSMERNEIERIVTELKTDAQSSSEHTDERQDLLLVAETVRDMLNLLKTGLEGIPGQQKMQVAIEEMNSTVDRASDEDNARLKRTRLSTQTEPSSVCGSSSKETRVTKTAARNGPEICTHSCTHHPHIVNPGIWSKLPEDLVVQVFARLPIPRIMGLRKCSEAWSAMSDSSSFKGVFAEANPKLFGLLGWDGDLDKFRVRIVDVTTNEWHGTELELPKGNAYMDALFACDGGLVCFVPEWESGPFLDSVFVCNPLTNCWKKLPGIPLGFIDPVLVQLVTEGDGDCYRVILVYREKLKVGDVQILGTLMYDSKTGKWSIMDSGLVYGTGNTLLGDKNEPMIFDCATKRMIDLDGCPSLQNHMVVRYANMKDRVFELHVLVNPDSPGASPKRLVISEYTWESSTSDLRKVNDYEVSSRYLASGKYANRHEVEMFTCSGFIVLTCDNLSDEGSIRQLVSVYDMSAGQWRDLPQLIGGSGARYEKLVGFFLVELRWDVVP</sequence>
<dbReference type="InterPro" id="IPR011043">
    <property type="entry name" value="Gal_Oxase/kelch_b-propeller"/>
</dbReference>
<dbReference type="InterPro" id="IPR015915">
    <property type="entry name" value="Kelch-typ_b-propeller"/>
</dbReference>
<accession>A0A8T0IVU9</accession>
<dbReference type="InterPro" id="IPR036047">
    <property type="entry name" value="F-box-like_dom_sf"/>
</dbReference>
<protein>
    <recommendedName>
        <fullName evidence="2">F-box domain-containing protein</fullName>
    </recommendedName>
</protein>
<name>A0A8T0IVU9_CERPU</name>
<dbReference type="AlphaFoldDB" id="A0A8T0IVU9"/>
<evidence type="ECO:0000313" key="4">
    <source>
        <dbReference type="Proteomes" id="UP000822688"/>
    </source>
</evidence>
<comment type="caution">
    <text evidence="3">The sequence shown here is derived from an EMBL/GenBank/DDBJ whole genome shotgun (WGS) entry which is preliminary data.</text>
</comment>
<reference evidence="3" key="1">
    <citation type="submission" date="2020-06" db="EMBL/GenBank/DDBJ databases">
        <title>WGS assembly of Ceratodon purpureus strain R40.</title>
        <authorList>
            <person name="Carey S.B."/>
            <person name="Jenkins J."/>
            <person name="Shu S."/>
            <person name="Lovell J.T."/>
            <person name="Sreedasyam A."/>
            <person name="Maumus F."/>
            <person name="Tiley G.P."/>
            <person name="Fernandez-Pozo N."/>
            <person name="Barry K."/>
            <person name="Chen C."/>
            <person name="Wang M."/>
            <person name="Lipzen A."/>
            <person name="Daum C."/>
            <person name="Saski C.A."/>
            <person name="Payton A.C."/>
            <person name="Mcbreen J.C."/>
            <person name="Conrad R.E."/>
            <person name="Kollar L.M."/>
            <person name="Olsson S."/>
            <person name="Huttunen S."/>
            <person name="Landis J.B."/>
            <person name="Wickett N.J."/>
            <person name="Johnson M.G."/>
            <person name="Rensing S.A."/>
            <person name="Grimwood J."/>
            <person name="Schmutz J."/>
            <person name="Mcdaniel S.F."/>
        </authorList>
    </citation>
    <scope>NUCLEOTIDE SEQUENCE</scope>
    <source>
        <strain evidence="3">R40</strain>
    </source>
</reference>
<dbReference type="EMBL" id="CM026422">
    <property type="protein sequence ID" value="KAG0587079.1"/>
    <property type="molecule type" value="Genomic_DNA"/>
</dbReference>
<evidence type="ECO:0000259" key="2">
    <source>
        <dbReference type="Pfam" id="PF00646"/>
    </source>
</evidence>
<evidence type="ECO:0000256" key="1">
    <source>
        <dbReference type="SAM" id="MobiDB-lite"/>
    </source>
</evidence>
<proteinExistence type="predicted"/>
<gene>
    <name evidence="3" type="ORF">KC19_2G139700</name>
</gene>